<sequence>MKALSKPISSPSRGEKFPPPLMMRFLRSNVGSRSRGRLRSSPMFYLRTKKNVIETTQEPSSPKVTCIGQVRVRRSSKSKTKTTPKKGRATTRKPPLLVAQETFLLAQNFFKSTQTWHRGISPAFSQMGFVFLYRILQES</sequence>
<evidence type="ECO:0000313" key="2">
    <source>
        <dbReference type="EMBL" id="KAL2481443.1"/>
    </source>
</evidence>
<dbReference type="EMBL" id="JBFOLK010000010">
    <property type="protein sequence ID" value="KAL2481443.1"/>
    <property type="molecule type" value="Genomic_DNA"/>
</dbReference>
<evidence type="ECO:0000313" key="3">
    <source>
        <dbReference type="Proteomes" id="UP001604336"/>
    </source>
</evidence>
<accession>A0ABD1QZ11</accession>
<proteinExistence type="predicted"/>
<feature type="compositionally biased region" description="Basic residues" evidence="1">
    <location>
        <begin position="72"/>
        <end position="91"/>
    </location>
</feature>
<gene>
    <name evidence="2" type="ORF">Adt_34409</name>
</gene>
<dbReference type="Proteomes" id="UP001604336">
    <property type="component" value="Unassembled WGS sequence"/>
</dbReference>
<protein>
    <submittedName>
        <fullName evidence="2">Protamine P1 family protein</fullName>
    </submittedName>
</protein>
<feature type="region of interest" description="Disordered" evidence="1">
    <location>
        <begin position="72"/>
        <end position="93"/>
    </location>
</feature>
<dbReference type="PANTHER" id="PTHR33448:SF10">
    <property type="entry name" value="PROTAMINE P1 FAMILY PROTEIN"/>
    <property type="match status" value="1"/>
</dbReference>
<organism evidence="2 3">
    <name type="scientific">Abeliophyllum distichum</name>
    <dbReference type="NCBI Taxonomy" id="126358"/>
    <lineage>
        <taxon>Eukaryota</taxon>
        <taxon>Viridiplantae</taxon>
        <taxon>Streptophyta</taxon>
        <taxon>Embryophyta</taxon>
        <taxon>Tracheophyta</taxon>
        <taxon>Spermatophyta</taxon>
        <taxon>Magnoliopsida</taxon>
        <taxon>eudicotyledons</taxon>
        <taxon>Gunneridae</taxon>
        <taxon>Pentapetalae</taxon>
        <taxon>asterids</taxon>
        <taxon>lamiids</taxon>
        <taxon>Lamiales</taxon>
        <taxon>Oleaceae</taxon>
        <taxon>Forsythieae</taxon>
        <taxon>Abeliophyllum</taxon>
    </lineage>
</organism>
<name>A0ABD1QZ11_9LAMI</name>
<evidence type="ECO:0000256" key="1">
    <source>
        <dbReference type="SAM" id="MobiDB-lite"/>
    </source>
</evidence>
<dbReference type="AlphaFoldDB" id="A0ABD1QZ11"/>
<keyword evidence="3" id="KW-1185">Reference proteome</keyword>
<comment type="caution">
    <text evidence="2">The sequence shown here is derived from an EMBL/GenBank/DDBJ whole genome shotgun (WGS) entry which is preliminary data.</text>
</comment>
<reference evidence="3" key="1">
    <citation type="submission" date="2024-07" db="EMBL/GenBank/DDBJ databases">
        <title>Two chromosome-level genome assemblies of Korean endemic species Abeliophyllum distichum and Forsythia ovata (Oleaceae).</title>
        <authorList>
            <person name="Jang H."/>
        </authorList>
    </citation>
    <scope>NUCLEOTIDE SEQUENCE [LARGE SCALE GENOMIC DNA]</scope>
</reference>
<feature type="region of interest" description="Disordered" evidence="1">
    <location>
        <begin position="1"/>
        <end position="20"/>
    </location>
</feature>
<dbReference type="PANTHER" id="PTHR33448">
    <property type="entry name" value="CHLOROPLAST PROTEIN HCF243-RELATED"/>
    <property type="match status" value="1"/>
</dbReference>